<protein>
    <submittedName>
        <fullName evidence="2">Uncharacterized protein</fullName>
    </submittedName>
</protein>
<feature type="compositionally biased region" description="Basic and acidic residues" evidence="1">
    <location>
        <begin position="14"/>
        <end position="27"/>
    </location>
</feature>
<evidence type="ECO:0000313" key="2">
    <source>
        <dbReference type="EnsemblMetazoa" id="CJA23222.1"/>
    </source>
</evidence>
<name>A0A8R1E6P2_CAEJA</name>
<organism evidence="2 3">
    <name type="scientific">Caenorhabditis japonica</name>
    <dbReference type="NCBI Taxonomy" id="281687"/>
    <lineage>
        <taxon>Eukaryota</taxon>
        <taxon>Metazoa</taxon>
        <taxon>Ecdysozoa</taxon>
        <taxon>Nematoda</taxon>
        <taxon>Chromadorea</taxon>
        <taxon>Rhabditida</taxon>
        <taxon>Rhabditina</taxon>
        <taxon>Rhabditomorpha</taxon>
        <taxon>Rhabditoidea</taxon>
        <taxon>Rhabditidae</taxon>
        <taxon>Peloderinae</taxon>
        <taxon>Caenorhabditis</taxon>
    </lineage>
</organism>
<dbReference type="AlphaFoldDB" id="A0A8R1E6P2"/>
<accession>A0A8R1E6P2</accession>
<feature type="compositionally biased region" description="Polar residues" evidence="1">
    <location>
        <begin position="1"/>
        <end position="12"/>
    </location>
</feature>
<dbReference type="EnsemblMetazoa" id="CJA23222.1">
    <property type="protein sequence ID" value="CJA23222.1"/>
    <property type="gene ID" value="WBGene00178794"/>
</dbReference>
<proteinExistence type="predicted"/>
<feature type="region of interest" description="Disordered" evidence="1">
    <location>
        <begin position="1"/>
        <end position="29"/>
    </location>
</feature>
<evidence type="ECO:0000313" key="3">
    <source>
        <dbReference type="Proteomes" id="UP000005237"/>
    </source>
</evidence>
<sequence>MRGSNVTKNFSIRSHLENRDRKNKSVDENSVLGSKRITVTYIDSTKREVSKCAPLNGANLNSSTVVHRYFSLIDFFSFPPDRT</sequence>
<dbReference type="Proteomes" id="UP000005237">
    <property type="component" value="Unassembled WGS sequence"/>
</dbReference>
<evidence type="ECO:0000256" key="1">
    <source>
        <dbReference type="SAM" id="MobiDB-lite"/>
    </source>
</evidence>
<reference evidence="2" key="2">
    <citation type="submission" date="2022-06" db="UniProtKB">
        <authorList>
            <consortium name="EnsemblMetazoa"/>
        </authorList>
    </citation>
    <scope>IDENTIFICATION</scope>
    <source>
        <strain evidence="2">DF5081</strain>
    </source>
</reference>
<reference evidence="3" key="1">
    <citation type="submission" date="2010-08" db="EMBL/GenBank/DDBJ databases">
        <authorList>
            <consortium name="Caenorhabditis japonica Sequencing Consortium"/>
            <person name="Wilson R.K."/>
        </authorList>
    </citation>
    <scope>NUCLEOTIDE SEQUENCE [LARGE SCALE GENOMIC DNA]</scope>
    <source>
        <strain evidence="3">DF5081</strain>
    </source>
</reference>
<keyword evidence="3" id="KW-1185">Reference proteome</keyword>